<comment type="caution">
    <text evidence="1">The sequence shown here is derived from an EMBL/GenBank/DDBJ whole genome shotgun (WGS) entry which is preliminary data.</text>
</comment>
<evidence type="ECO:0000313" key="1">
    <source>
        <dbReference type="EMBL" id="KAG0147537.1"/>
    </source>
</evidence>
<organism evidence="1 2">
    <name type="scientific">Cronartium quercuum f. sp. fusiforme G11</name>
    <dbReference type="NCBI Taxonomy" id="708437"/>
    <lineage>
        <taxon>Eukaryota</taxon>
        <taxon>Fungi</taxon>
        <taxon>Dikarya</taxon>
        <taxon>Basidiomycota</taxon>
        <taxon>Pucciniomycotina</taxon>
        <taxon>Pucciniomycetes</taxon>
        <taxon>Pucciniales</taxon>
        <taxon>Coleosporiaceae</taxon>
        <taxon>Cronartium</taxon>
    </lineage>
</organism>
<dbReference type="EMBL" id="MU167246">
    <property type="protein sequence ID" value="KAG0147537.1"/>
    <property type="molecule type" value="Genomic_DNA"/>
</dbReference>
<keyword evidence="2" id="KW-1185">Reference proteome</keyword>
<sequence>PDFEAFLEHDLQPMMNPWSASHSVVVMDNALIHHNHSPHLLVTGTQDIQLTSMVSIVDVDPPSNSAWVRKMHELHRQHLLLAAC</sequence>
<dbReference type="OrthoDB" id="2142724at2759"/>
<protein>
    <recommendedName>
        <fullName evidence="3">Tc1-like transposase DDE domain-containing protein</fullName>
    </recommendedName>
</protein>
<reference evidence="1" key="1">
    <citation type="submission" date="2013-11" db="EMBL/GenBank/DDBJ databases">
        <title>Genome sequence of the fusiform rust pathogen reveals effectors for host alternation and coevolution with pine.</title>
        <authorList>
            <consortium name="DOE Joint Genome Institute"/>
            <person name="Smith K."/>
            <person name="Pendleton A."/>
            <person name="Kubisiak T."/>
            <person name="Anderson C."/>
            <person name="Salamov A."/>
            <person name="Aerts A."/>
            <person name="Riley R."/>
            <person name="Clum A."/>
            <person name="Lindquist E."/>
            <person name="Ence D."/>
            <person name="Campbell M."/>
            <person name="Kronenberg Z."/>
            <person name="Feau N."/>
            <person name="Dhillon B."/>
            <person name="Hamelin R."/>
            <person name="Burleigh J."/>
            <person name="Smith J."/>
            <person name="Yandell M."/>
            <person name="Nelson C."/>
            <person name="Grigoriev I."/>
            <person name="Davis J."/>
        </authorList>
    </citation>
    <scope>NUCLEOTIDE SEQUENCE</scope>
    <source>
        <strain evidence="1">G11</strain>
    </source>
</reference>
<evidence type="ECO:0008006" key="3">
    <source>
        <dbReference type="Google" id="ProtNLM"/>
    </source>
</evidence>
<proteinExistence type="predicted"/>
<dbReference type="Proteomes" id="UP000886653">
    <property type="component" value="Unassembled WGS sequence"/>
</dbReference>
<accession>A0A9P6NL20</accession>
<dbReference type="AlphaFoldDB" id="A0A9P6NL20"/>
<gene>
    <name evidence="1" type="ORF">CROQUDRAFT_697690</name>
</gene>
<evidence type="ECO:0000313" key="2">
    <source>
        <dbReference type="Proteomes" id="UP000886653"/>
    </source>
</evidence>
<name>A0A9P6NL20_9BASI</name>
<feature type="non-terminal residue" evidence="1">
    <location>
        <position position="1"/>
    </location>
</feature>